<evidence type="ECO:0000256" key="6">
    <source>
        <dbReference type="ARBA" id="ARBA00023004"/>
    </source>
</evidence>
<dbReference type="Gene3D" id="1.10.630.10">
    <property type="entry name" value="Cytochrome P450"/>
    <property type="match status" value="1"/>
</dbReference>
<evidence type="ECO:0000256" key="2">
    <source>
        <dbReference type="ARBA" id="ARBA00010617"/>
    </source>
</evidence>
<evidence type="ECO:0000256" key="8">
    <source>
        <dbReference type="SAM" id="SignalP"/>
    </source>
</evidence>
<dbReference type="SUPFAM" id="SSF48264">
    <property type="entry name" value="Cytochrome P450"/>
    <property type="match status" value="1"/>
</dbReference>
<evidence type="ECO:0000256" key="7">
    <source>
        <dbReference type="ARBA" id="ARBA00023033"/>
    </source>
</evidence>
<accession>A0A8H6A373</accession>
<dbReference type="GO" id="GO:0020037">
    <property type="term" value="F:heme binding"/>
    <property type="evidence" value="ECO:0007669"/>
    <property type="project" value="InterPro"/>
</dbReference>
<keyword evidence="5" id="KW-0560">Oxidoreductase</keyword>
<comment type="caution">
    <text evidence="9">The sequence shown here is derived from an EMBL/GenBank/DDBJ whole genome shotgun (WGS) entry which is preliminary data.</text>
</comment>
<evidence type="ECO:0000313" key="9">
    <source>
        <dbReference type="EMBL" id="KAF5858553.1"/>
    </source>
</evidence>
<dbReference type="AlphaFoldDB" id="A0A8H6A373"/>
<reference evidence="9 10" key="1">
    <citation type="submission" date="2019-04" db="EMBL/GenBank/DDBJ databases">
        <title>Aspergillus burnettii sp. nov., novel species from soil in southeast Queensland.</title>
        <authorList>
            <person name="Gilchrist C.L.M."/>
            <person name="Pitt J.I."/>
            <person name="Lange L."/>
            <person name="Lacey H.J."/>
            <person name="Vuong D."/>
            <person name="Midgley D.J."/>
            <person name="Greenfield P."/>
            <person name="Bradbury M."/>
            <person name="Lacey E."/>
            <person name="Busk P.K."/>
            <person name="Pilgaard B."/>
            <person name="Chooi Y.H."/>
            <person name="Piggott A.M."/>
        </authorList>
    </citation>
    <scope>NUCLEOTIDE SEQUENCE [LARGE SCALE GENOMIC DNA]</scope>
    <source>
        <strain evidence="9 10">FRR 5400</strain>
    </source>
</reference>
<keyword evidence="10" id="KW-1185">Reference proteome</keyword>
<dbReference type="Proteomes" id="UP000541154">
    <property type="component" value="Unassembled WGS sequence"/>
</dbReference>
<feature type="signal peptide" evidence="8">
    <location>
        <begin position="1"/>
        <end position="20"/>
    </location>
</feature>
<dbReference type="GO" id="GO:0016705">
    <property type="term" value="F:oxidoreductase activity, acting on paired donors, with incorporation or reduction of molecular oxygen"/>
    <property type="evidence" value="ECO:0007669"/>
    <property type="project" value="InterPro"/>
</dbReference>
<evidence type="ECO:0000256" key="3">
    <source>
        <dbReference type="ARBA" id="ARBA00022617"/>
    </source>
</evidence>
<evidence type="ECO:0000313" key="10">
    <source>
        <dbReference type="Proteomes" id="UP000541154"/>
    </source>
</evidence>
<dbReference type="GO" id="GO:0005506">
    <property type="term" value="F:iron ion binding"/>
    <property type="evidence" value="ECO:0007669"/>
    <property type="project" value="InterPro"/>
</dbReference>
<sequence>MQNFSAATVPFAWLVDFVSALKYMPDGFLGTGFKQIARRWNKINQTVVNVPYSFFLQQTTTNSHRPRFILAMIMFPEVQHKAQKKIDKVIGTDRLPLFEDRDKLPYIENVVKKHTGGPLSLN</sequence>
<feature type="chain" id="PRO_5034197867" evidence="8">
    <location>
        <begin position="21"/>
        <end position="122"/>
    </location>
</feature>
<protein>
    <submittedName>
        <fullName evidence="9">Uncharacterized protein</fullName>
    </submittedName>
</protein>
<evidence type="ECO:0000256" key="4">
    <source>
        <dbReference type="ARBA" id="ARBA00022723"/>
    </source>
</evidence>
<dbReference type="Pfam" id="PF00067">
    <property type="entry name" value="p450"/>
    <property type="match status" value="1"/>
</dbReference>
<organism evidence="9 10">
    <name type="scientific">Petromyces alliaceus</name>
    <name type="common">Aspergillus alliaceus</name>
    <dbReference type="NCBI Taxonomy" id="209559"/>
    <lineage>
        <taxon>Eukaryota</taxon>
        <taxon>Fungi</taxon>
        <taxon>Dikarya</taxon>
        <taxon>Ascomycota</taxon>
        <taxon>Pezizomycotina</taxon>
        <taxon>Eurotiomycetes</taxon>
        <taxon>Eurotiomycetidae</taxon>
        <taxon>Eurotiales</taxon>
        <taxon>Aspergillaceae</taxon>
        <taxon>Aspergillus</taxon>
        <taxon>Aspergillus subgen. Circumdati</taxon>
    </lineage>
</organism>
<comment type="cofactor">
    <cofactor evidence="1">
        <name>heme</name>
        <dbReference type="ChEBI" id="CHEBI:30413"/>
    </cofactor>
</comment>
<evidence type="ECO:0000256" key="5">
    <source>
        <dbReference type="ARBA" id="ARBA00023002"/>
    </source>
</evidence>
<keyword evidence="3" id="KW-0349">Heme</keyword>
<dbReference type="InterPro" id="IPR050364">
    <property type="entry name" value="Cytochrome_P450_fung"/>
</dbReference>
<dbReference type="PANTHER" id="PTHR46300">
    <property type="entry name" value="P450, PUTATIVE (EUROFUNG)-RELATED-RELATED"/>
    <property type="match status" value="1"/>
</dbReference>
<name>A0A8H6A373_PETAA</name>
<dbReference type="PANTHER" id="PTHR46300:SF7">
    <property type="entry name" value="P450, PUTATIVE (EUROFUNG)-RELATED"/>
    <property type="match status" value="1"/>
</dbReference>
<gene>
    <name evidence="9" type="ORF">ETB97_004296</name>
</gene>
<dbReference type="GO" id="GO:0004497">
    <property type="term" value="F:monooxygenase activity"/>
    <property type="evidence" value="ECO:0007669"/>
    <property type="project" value="UniProtKB-KW"/>
</dbReference>
<evidence type="ECO:0000256" key="1">
    <source>
        <dbReference type="ARBA" id="ARBA00001971"/>
    </source>
</evidence>
<dbReference type="InterPro" id="IPR001128">
    <property type="entry name" value="Cyt_P450"/>
</dbReference>
<keyword evidence="7" id="KW-0503">Monooxygenase</keyword>
<keyword evidence="6" id="KW-0408">Iron</keyword>
<dbReference type="EMBL" id="SPNV01000201">
    <property type="protein sequence ID" value="KAF5858553.1"/>
    <property type="molecule type" value="Genomic_DNA"/>
</dbReference>
<keyword evidence="8" id="KW-0732">Signal</keyword>
<comment type="similarity">
    <text evidence="2">Belongs to the cytochrome P450 family.</text>
</comment>
<keyword evidence="4" id="KW-0479">Metal-binding</keyword>
<proteinExistence type="inferred from homology"/>
<dbReference type="InterPro" id="IPR036396">
    <property type="entry name" value="Cyt_P450_sf"/>
</dbReference>